<gene>
    <name evidence="4" type="ORF">KUF71_023864</name>
</gene>
<keyword evidence="1" id="KW-0175">Coiled coil</keyword>
<evidence type="ECO:0000313" key="4">
    <source>
        <dbReference type="EMBL" id="KAK3914463.1"/>
    </source>
</evidence>
<feature type="compositionally biased region" description="Polar residues" evidence="2">
    <location>
        <begin position="42"/>
        <end position="55"/>
    </location>
</feature>
<keyword evidence="5" id="KW-1185">Reference proteome</keyword>
<feature type="region of interest" description="Disordered" evidence="2">
    <location>
        <begin position="813"/>
        <end position="834"/>
    </location>
</feature>
<sequence length="834" mass="94938">MGESLGWDLNKSFNPPLSCENYDDNGETDFFESANDEPLNGDTDQSSSRQGTQHTLSIDHEYSSHASSSIKGSNNTTDTATQSVCTSVIEDVPLQDLYVEVKEKVDIFLTRRWITTFDRDCFRIVYISAQNNVSVQRSLEFFQSGECKFFVHCKEQSVDNFVKDIKPPLPLDCDSINYFVDRAVSIVNIVRKLEICSGFDDEKYRVAWATCPFGEIDKNPYRECRYIETFRALNCKRLVSMALCRVYEAGALKRRTEAALLESRDPRTNNRFLTEEQKMIKLLEQQQEIENTRRKVTRLQDKMQDLIKKQSVSIDPSMSDAFSEILNSCNLSPAQSQSVFLQQQVKASQQKNACSMKWHPTMIRLALAIHLTSPAAYELIRDTGMVKLPSSRTLFDYIHASEVKEGIDGVVIEKLAEKVENMTNEVDPNDPSKRLTHKKYHVLMGDEMYISQNLVFDKFKGKLIGFTSLDEIEQEVKKKIECHLDNPEKEIEETQATKIMVYMVKGVSNGVKEVVATYASNKLTATQMKSWTWQVIGALERSGVAVIAFVCDGSATNRSFIKKNKPATIHPSGIIFDTINKCARDRNLSFLSDVPHLLKTVRNCLLNSKWEKLKSRRRMMKNRKRITWDFITKLYEQSQGKTLRKSYKLNAMNVDPDSYARMKRFNDWFDCLNGAHTSLAKKKRNPNLAPYTSVDDERFALLEDFLKYLDEWQEEAENANTSIVSNIDLNATATAEGAGLDISEIEGEDTHEEITHSSRRQLSKQTLEGLRMTTLAFRPLGWAGHGGSNNPNLHQCLKKMRAIHIFGELGIRKRKGNSGEDGGNVKVTTEPLAK</sequence>
<reference evidence="4" key="1">
    <citation type="submission" date="2021-07" db="EMBL/GenBank/DDBJ databases">
        <authorList>
            <person name="Catto M.A."/>
            <person name="Jacobson A."/>
            <person name="Kennedy G."/>
            <person name="Labadie P."/>
            <person name="Hunt B.G."/>
            <person name="Srinivasan R."/>
        </authorList>
    </citation>
    <scope>NUCLEOTIDE SEQUENCE</scope>
    <source>
        <strain evidence="4">PL_HMW_Pooled</strain>
        <tissue evidence="4">Head</tissue>
    </source>
</reference>
<proteinExistence type="predicted"/>
<reference evidence="4" key="2">
    <citation type="journal article" date="2023" name="BMC Genomics">
        <title>Pest status, molecular evolution, and epigenetic factors derived from the genome assembly of Frankliniella fusca, a thysanopteran phytovirus vector.</title>
        <authorList>
            <person name="Catto M.A."/>
            <person name="Labadie P.E."/>
            <person name="Jacobson A.L."/>
            <person name="Kennedy G.G."/>
            <person name="Srinivasan R."/>
            <person name="Hunt B.G."/>
        </authorList>
    </citation>
    <scope>NUCLEOTIDE SEQUENCE</scope>
    <source>
        <strain evidence="4">PL_HMW_Pooled</strain>
    </source>
</reference>
<feature type="region of interest" description="Disordered" evidence="2">
    <location>
        <begin position="16"/>
        <end position="55"/>
    </location>
</feature>
<accession>A0AAE1LCD9</accession>
<dbReference type="Proteomes" id="UP001219518">
    <property type="component" value="Unassembled WGS sequence"/>
</dbReference>
<organism evidence="4 5">
    <name type="scientific">Frankliniella fusca</name>
    <dbReference type="NCBI Taxonomy" id="407009"/>
    <lineage>
        <taxon>Eukaryota</taxon>
        <taxon>Metazoa</taxon>
        <taxon>Ecdysozoa</taxon>
        <taxon>Arthropoda</taxon>
        <taxon>Hexapoda</taxon>
        <taxon>Insecta</taxon>
        <taxon>Pterygota</taxon>
        <taxon>Neoptera</taxon>
        <taxon>Paraneoptera</taxon>
        <taxon>Thysanoptera</taxon>
        <taxon>Terebrantia</taxon>
        <taxon>Thripoidea</taxon>
        <taxon>Thripidae</taxon>
        <taxon>Frankliniella</taxon>
    </lineage>
</organism>
<name>A0AAE1LCD9_9NEOP</name>
<dbReference type="EMBL" id="JAHWGI010000382">
    <property type="protein sequence ID" value="KAK3914463.1"/>
    <property type="molecule type" value="Genomic_DNA"/>
</dbReference>
<dbReference type="InterPro" id="IPR048365">
    <property type="entry name" value="TNP-like_RNaseH_N"/>
</dbReference>
<feature type="coiled-coil region" evidence="1">
    <location>
        <begin position="282"/>
        <end position="309"/>
    </location>
</feature>
<evidence type="ECO:0000256" key="1">
    <source>
        <dbReference type="SAM" id="Coils"/>
    </source>
</evidence>
<protein>
    <submittedName>
        <fullName evidence="4">Transposable element P transposase</fullName>
    </submittedName>
</protein>
<evidence type="ECO:0000313" key="5">
    <source>
        <dbReference type="Proteomes" id="UP001219518"/>
    </source>
</evidence>
<evidence type="ECO:0000259" key="3">
    <source>
        <dbReference type="Pfam" id="PF21787"/>
    </source>
</evidence>
<dbReference type="AlphaFoldDB" id="A0AAE1LCD9"/>
<feature type="domain" description="Transposable element P transposase-like RNase H" evidence="3">
    <location>
        <begin position="436"/>
        <end position="563"/>
    </location>
</feature>
<evidence type="ECO:0000256" key="2">
    <source>
        <dbReference type="SAM" id="MobiDB-lite"/>
    </source>
</evidence>
<dbReference type="Pfam" id="PF21787">
    <property type="entry name" value="TNP-like_RNaseH_N"/>
    <property type="match status" value="1"/>
</dbReference>
<comment type="caution">
    <text evidence="4">The sequence shown here is derived from an EMBL/GenBank/DDBJ whole genome shotgun (WGS) entry which is preliminary data.</text>
</comment>
<feature type="compositionally biased region" description="Acidic residues" evidence="2">
    <location>
        <begin position="21"/>
        <end position="30"/>
    </location>
</feature>